<dbReference type="PANTHER" id="PTHR10579:SF43">
    <property type="entry name" value="ZINC FINGER (C3HC4-TYPE RING FINGER) FAMILY PROTEIN"/>
    <property type="match status" value="1"/>
</dbReference>
<dbReference type="CDD" id="cd00198">
    <property type="entry name" value="vWFA"/>
    <property type="match status" value="1"/>
</dbReference>
<dbReference type="PANTHER" id="PTHR10579">
    <property type="entry name" value="CALCIUM-ACTIVATED CHLORIDE CHANNEL REGULATOR"/>
    <property type="match status" value="1"/>
</dbReference>
<dbReference type="SUPFAM" id="SSF53300">
    <property type="entry name" value="vWA-like"/>
    <property type="match status" value="1"/>
</dbReference>
<dbReference type="InterPro" id="IPR002035">
    <property type="entry name" value="VWF_A"/>
</dbReference>
<evidence type="ECO:0000259" key="2">
    <source>
        <dbReference type="PROSITE" id="PS50234"/>
    </source>
</evidence>
<name>A0ABX2GYS2_9FIRM</name>
<gene>
    <name evidence="3" type="ORF">HFM93_09675</name>
</gene>
<dbReference type="Pfam" id="PF23560">
    <property type="entry name" value="GBD_Hemicentin"/>
    <property type="match status" value="1"/>
</dbReference>
<feature type="domain" description="VWFA" evidence="2">
    <location>
        <begin position="45"/>
        <end position="290"/>
    </location>
</feature>
<feature type="transmembrane region" description="Helical" evidence="1">
    <location>
        <begin position="734"/>
        <end position="753"/>
    </location>
</feature>
<sequence>MRTKTKKTKQITQIVVSMLLVLTMVFMPMKMILAADAQSSSTPTQFVLVLDCSGSMEESDVNGLSPKAAKMFVDMMPVENAQIAVVAFGANWGEDSYVYPGDTTSNTYTKVILGMTDVGTEKAKKKVKEAIDETAKVRDKNGYTTIGYALQAAEDVLKKNKATKGNGCVVLMSDGRQYYLKNGQRGSEAQETKLDNGAEIYKSESLEAALKDFKEKKWPVYTLEMSADIKDYYDEAGLHTPKEWKGNGGFKIPTGRFYMQHIADETGGEKFTAFTQLEVQNNFAGIFNKFYEGTEAGGILINSEIKSGKANMDFDVAEMIAETNITITGNDMSKVNSIELTDPSGSTKKYTETNKTDSRVVTFEKGSYIMVKLLAPMEGKWKVKVNGTDGVKLTMMTVPIRELGLSLSTSTDTSKELGKGTEVTLSARFSYNKGQKSYFSKEFYGKNPAKLYVVKGDEESAQTFDMTVDEENQCYTGKVILNQTGMVKVKAVVESGHFRNDRKETGYITFNVKNRPVTKVKDLEDLNMGFGEEQTIDLNTYFNDPDQDKFICNFEVDQTAGIEVTLDEQNVMHIKTGTKAGNVQVKVGVNDGSMDQDVTSSFTIHMVNQPLREKGSKKISKTITYNANKVPGFLKKKLGPDGSSNAEIKLDDYFEDPDGAAPIYAIEKLPESSKIQIKESAPGVLSITATGEGKETFHVSATDANDGSIRFEKEISVKSISAGSWVWKQIRVPIIASVIILVIAIVFLILMFAGRKIYGVWEITVGGRLEGPYPLGKMAHGKKAKCSLSGAIEDFGFSSINDGGITLKAGNNFNKSVTITGLEKAATVTYAGREYDTAAGKTLKKAKISRGQYIDIYVDGVNITLTRMN</sequence>
<dbReference type="Gene3D" id="3.40.50.410">
    <property type="entry name" value="von Willebrand factor, type A domain"/>
    <property type="match status" value="1"/>
</dbReference>
<dbReference type="EMBL" id="JAAWUZ010000034">
    <property type="protein sequence ID" value="NSG30540.1"/>
    <property type="molecule type" value="Genomic_DNA"/>
</dbReference>
<accession>A0ABX2GYS2</accession>
<dbReference type="RefSeq" id="WP_173866520.1">
    <property type="nucleotide sequence ID" value="NZ_JAAWUU010000033.1"/>
</dbReference>
<organism evidence="3 4">
    <name type="scientific">Faecalicatena fissicatena</name>
    <dbReference type="NCBI Taxonomy" id="290055"/>
    <lineage>
        <taxon>Bacteria</taxon>
        <taxon>Bacillati</taxon>
        <taxon>Bacillota</taxon>
        <taxon>Clostridia</taxon>
        <taxon>Lachnospirales</taxon>
        <taxon>Lachnospiraceae</taxon>
        <taxon>Faecalicatena</taxon>
    </lineage>
</organism>
<reference evidence="3 4" key="1">
    <citation type="journal article" date="2020" name="Cell Host Microbe">
        <title>Functional and Genomic Variation between Human-Derived Isolates of Lachnospiraceae Reveals Inter- and Intra-Species Diversity.</title>
        <authorList>
            <person name="Sorbara M.T."/>
            <person name="Littmann E.R."/>
            <person name="Fontana E."/>
            <person name="Moody T.U."/>
            <person name="Kohout C.E."/>
            <person name="Gjonbalaj M."/>
            <person name="Eaton V."/>
            <person name="Seok R."/>
            <person name="Leiner I.M."/>
            <person name="Pamer E.G."/>
        </authorList>
    </citation>
    <scope>NUCLEOTIDE SEQUENCE [LARGE SCALE GENOMIC DNA]</scope>
    <source>
        <strain evidence="3 4">MSK.14.16</strain>
    </source>
</reference>
<comment type="caution">
    <text evidence="3">The sequence shown here is derived from an EMBL/GenBank/DDBJ whole genome shotgun (WGS) entry which is preliminary data.</text>
</comment>
<proteinExistence type="predicted"/>
<dbReference type="Pfam" id="PF13519">
    <property type="entry name" value="VWA_2"/>
    <property type="match status" value="1"/>
</dbReference>
<dbReference type="Proteomes" id="UP000821846">
    <property type="component" value="Unassembled WGS sequence"/>
</dbReference>
<protein>
    <submittedName>
        <fullName evidence="3">VWA domain-containing protein</fullName>
    </submittedName>
</protein>
<keyword evidence="1" id="KW-1133">Transmembrane helix</keyword>
<evidence type="ECO:0000256" key="1">
    <source>
        <dbReference type="SAM" id="Phobius"/>
    </source>
</evidence>
<keyword evidence="1" id="KW-0812">Transmembrane</keyword>
<evidence type="ECO:0000313" key="4">
    <source>
        <dbReference type="Proteomes" id="UP000821846"/>
    </source>
</evidence>
<keyword evidence="4" id="KW-1185">Reference proteome</keyword>
<dbReference type="InterPro" id="IPR056475">
    <property type="entry name" value="GBD_Hemicentin/VWA7"/>
</dbReference>
<dbReference type="InterPro" id="IPR051266">
    <property type="entry name" value="CLCR"/>
</dbReference>
<dbReference type="PROSITE" id="PS50234">
    <property type="entry name" value="VWFA"/>
    <property type="match status" value="1"/>
</dbReference>
<keyword evidence="1" id="KW-0472">Membrane</keyword>
<evidence type="ECO:0000313" key="3">
    <source>
        <dbReference type="EMBL" id="NSG30540.1"/>
    </source>
</evidence>
<dbReference type="InterPro" id="IPR036465">
    <property type="entry name" value="vWFA_dom_sf"/>
</dbReference>